<evidence type="ECO:0008006" key="4">
    <source>
        <dbReference type="Google" id="ProtNLM"/>
    </source>
</evidence>
<dbReference type="GO" id="GO:0004062">
    <property type="term" value="F:aryl sulfotransferase activity"/>
    <property type="evidence" value="ECO:0007669"/>
    <property type="project" value="InterPro"/>
</dbReference>
<evidence type="ECO:0000313" key="2">
    <source>
        <dbReference type="EMBL" id="RHH73690.1"/>
    </source>
</evidence>
<reference evidence="1 3" key="1">
    <citation type="submission" date="2018-08" db="EMBL/GenBank/DDBJ databases">
        <title>A genome reference for cultivated species of the human gut microbiota.</title>
        <authorList>
            <person name="Zou Y."/>
            <person name="Xue W."/>
            <person name="Luo G."/>
        </authorList>
    </citation>
    <scope>NUCLEOTIDE SEQUENCE [LARGE SCALE GENOMIC DNA]</scope>
    <source>
        <strain evidence="1 3">AM16-54</strain>
    </source>
</reference>
<gene>
    <name evidence="2" type="ORF">DW192_16460</name>
    <name evidence="1" type="ORF">DW192_16575</name>
</gene>
<accession>A0A414XI99</accession>
<dbReference type="InterPro" id="IPR053143">
    <property type="entry name" value="Arylsulfate_ST"/>
</dbReference>
<organism evidence="1 3">
    <name type="scientific">Segatella copri</name>
    <dbReference type="NCBI Taxonomy" id="165179"/>
    <lineage>
        <taxon>Bacteria</taxon>
        <taxon>Pseudomonadati</taxon>
        <taxon>Bacteroidota</taxon>
        <taxon>Bacteroidia</taxon>
        <taxon>Bacteroidales</taxon>
        <taxon>Prevotellaceae</taxon>
        <taxon>Segatella</taxon>
    </lineage>
</organism>
<feature type="non-terminal residue" evidence="1">
    <location>
        <position position="1"/>
    </location>
</feature>
<evidence type="ECO:0000313" key="3">
    <source>
        <dbReference type="Proteomes" id="UP000284548"/>
    </source>
</evidence>
<dbReference type="PANTHER" id="PTHR35340:SF5">
    <property type="entry name" value="ASST-DOMAIN-CONTAINING PROTEIN"/>
    <property type="match status" value="1"/>
</dbReference>
<proteinExistence type="predicted"/>
<dbReference type="Proteomes" id="UP000284548">
    <property type="component" value="Unassembled WGS sequence"/>
</dbReference>
<dbReference type="EMBL" id="QRKB01000112">
    <property type="protein sequence ID" value="RHH73690.1"/>
    <property type="molecule type" value="Genomic_DNA"/>
</dbReference>
<comment type="caution">
    <text evidence="1">The sequence shown here is derived from an EMBL/GenBank/DDBJ whole genome shotgun (WGS) entry which is preliminary data.</text>
</comment>
<protein>
    <recommendedName>
        <fullName evidence="4">Aryl-sulfate sulfotransferase</fullName>
    </recommendedName>
</protein>
<sequence length="332" mass="38096">GTEYLLELGTNGLVSRYLKKKVNCPRLIKENGVQYYYGVDGNLNSSSGELNIYKAKDETFELVKGNIRDSEGNKIEPHDCLVLSVNPLHIISQRYVGNQKTIVDGEEKTVTSLHVEEQYDGKRVWLWKSEDYPELWKDSHYKGNNEDYLHNNTICIDKDNNLVLNNKQANQILVISRTWSDDTHIGTIGDILWKIGGNRGSNYNYDVETRIKTTTEQQWYECHDAIVNNEGLYTLFDNKSSGSSRIVEFNIDTENKAVKNFNSFTYQSYRGRYMGSVDILADGIFLVSWGSLRSAGTPNIGIYDFKNQKKIFELKFESDSYSAYRVYGIKNV</sequence>
<dbReference type="Pfam" id="PF05935">
    <property type="entry name" value="Arylsulfotrans"/>
    <property type="match status" value="1"/>
</dbReference>
<name>A0A414XI99_9BACT</name>
<dbReference type="PANTHER" id="PTHR35340">
    <property type="entry name" value="PQQ ENZYME REPEAT PROTEIN-RELATED"/>
    <property type="match status" value="1"/>
</dbReference>
<dbReference type="AlphaFoldDB" id="A0A414XI99"/>
<evidence type="ECO:0000313" key="1">
    <source>
        <dbReference type="EMBL" id="RHH73338.1"/>
    </source>
</evidence>
<dbReference type="EMBL" id="QRKB01000123">
    <property type="protein sequence ID" value="RHH73338.1"/>
    <property type="molecule type" value="Genomic_DNA"/>
</dbReference>
<dbReference type="RefSeq" id="WP_147380802.1">
    <property type="nucleotide sequence ID" value="NZ_QRKB01000112.1"/>
</dbReference>
<dbReference type="InterPro" id="IPR010262">
    <property type="entry name" value="Arylsulfotransferase_bact"/>
</dbReference>